<evidence type="ECO:0000313" key="7">
    <source>
        <dbReference type="EMBL" id="MET7029922.1"/>
    </source>
</evidence>
<evidence type="ECO:0000256" key="1">
    <source>
        <dbReference type="ARBA" id="ARBA00004651"/>
    </source>
</evidence>
<keyword evidence="4 6" id="KW-1133">Transmembrane helix</keyword>
<dbReference type="RefSeq" id="WP_354618723.1">
    <property type="nucleotide sequence ID" value="NZ_JBEWYP010000006.1"/>
</dbReference>
<feature type="transmembrane region" description="Helical" evidence="6">
    <location>
        <begin position="12"/>
        <end position="38"/>
    </location>
</feature>
<organism evidence="7 8">
    <name type="scientific">Sediminicola luteus</name>
    <dbReference type="NCBI Taxonomy" id="319238"/>
    <lineage>
        <taxon>Bacteria</taxon>
        <taxon>Pseudomonadati</taxon>
        <taxon>Bacteroidota</taxon>
        <taxon>Flavobacteriia</taxon>
        <taxon>Flavobacteriales</taxon>
        <taxon>Flavobacteriaceae</taxon>
        <taxon>Sediminicola</taxon>
    </lineage>
</organism>
<feature type="transmembrane region" description="Helical" evidence="6">
    <location>
        <begin position="228"/>
        <end position="247"/>
    </location>
</feature>
<dbReference type="InterPro" id="IPR002293">
    <property type="entry name" value="AA/rel_permease1"/>
</dbReference>
<dbReference type="PANTHER" id="PTHR42770">
    <property type="entry name" value="AMINO ACID TRANSPORTER-RELATED"/>
    <property type="match status" value="1"/>
</dbReference>
<feature type="transmembrane region" description="Helical" evidence="6">
    <location>
        <begin position="127"/>
        <end position="144"/>
    </location>
</feature>
<feature type="transmembrane region" description="Helical" evidence="6">
    <location>
        <begin position="184"/>
        <end position="207"/>
    </location>
</feature>
<comment type="caution">
    <text evidence="7">The sequence shown here is derived from an EMBL/GenBank/DDBJ whole genome shotgun (WGS) entry which is preliminary data.</text>
</comment>
<evidence type="ECO:0000256" key="6">
    <source>
        <dbReference type="SAM" id="Phobius"/>
    </source>
</evidence>
<evidence type="ECO:0000256" key="5">
    <source>
        <dbReference type="ARBA" id="ARBA00023136"/>
    </source>
</evidence>
<feature type="transmembrane region" description="Helical" evidence="6">
    <location>
        <begin position="348"/>
        <end position="368"/>
    </location>
</feature>
<evidence type="ECO:0000256" key="4">
    <source>
        <dbReference type="ARBA" id="ARBA00022989"/>
    </source>
</evidence>
<feature type="transmembrane region" description="Helical" evidence="6">
    <location>
        <begin position="388"/>
        <end position="405"/>
    </location>
</feature>
<dbReference type="Gene3D" id="1.20.1740.10">
    <property type="entry name" value="Amino acid/polyamine transporter I"/>
    <property type="match status" value="1"/>
</dbReference>
<feature type="transmembrane region" description="Helical" evidence="6">
    <location>
        <begin position="96"/>
        <end position="121"/>
    </location>
</feature>
<protein>
    <submittedName>
        <fullName evidence="7">Amino acid permease</fullName>
    </submittedName>
</protein>
<dbReference type="Pfam" id="PF13520">
    <property type="entry name" value="AA_permease_2"/>
    <property type="match status" value="1"/>
</dbReference>
<dbReference type="PANTHER" id="PTHR42770:SF7">
    <property type="entry name" value="MEMBRANE PROTEIN"/>
    <property type="match status" value="1"/>
</dbReference>
<keyword evidence="5 6" id="KW-0472">Membrane</keyword>
<keyword evidence="3 6" id="KW-0812">Transmembrane</keyword>
<evidence type="ECO:0000256" key="2">
    <source>
        <dbReference type="ARBA" id="ARBA00022475"/>
    </source>
</evidence>
<evidence type="ECO:0000256" key="3">
    <source>
        <dbReference type="ARBA" id="ARBA00022692"/>
    </source>
</evidence>
<keyword evidence="8" id="KW-1185">Reference proteome</keyword>
<dbReference type="Proteomes" id="UP001549773">
    <property type="component" value="Unassembled WGS sequence"/>
</dbReference>
<reference evidence="7 8" key="1">
    <citation type="submission" date="2024-07" db="EMBL/GenBank/DDBJ databases">
        <title>The genome sequence of type strain Sediminicola luteus GDMCC 1.2596T.</title>
        <authorList>
            <person name="Liu Y."/>
        </authorList>
    </citation>
    <scope>NUCLEOTIDE SEQUENCE [LARGE SCALE GENOMIC DNA]</scope>
    <source>
        <strain evidence="7 8">GDMCC 1.2596</strain>
    </source>
</reference>
<accession>A0ABV2TXF2</accession>
<proteinExistence type="predicted"/>
<gene>
    <name evidence="7" type="ORF">ABXZ32_10970</name>
</gene>
<feature type="transmembrane region" description="Helical" evidence="6">
    <location>
        <begin position="411"/>
        <end position="430"/>
    </location>
</feature>
<name>A0ABV2TXF2_9FLAO</name>
<dbReference type="PIRSF" id="PIRSF006060">
    <property type="entry name" value="AA_transporter"/>
    <property type="match status" value="1"/>
</dbReference>
<feature type="transmembrane region" description="Helical" evidence="6">
    <location>
        <begin position="44"/>
        <end position="65"/>
    </location>
</feature>
<sequence length="446" mass="48130">MNLKEKSGLKRQLGAGSLAINAINLTIGTGIFILPAYVAGYLGAMSFLAYLFCSLLIGLIMLCFAEMGSKETSTGGAYAMIKDAFGPLAGFLSNTLFWLGYGILSDAAVLNIMADMLGIWFPSFTEYWFRAVFIFVVLAVFAIINIRGVKSGVRMVAILTILKLTPLVLLVLLGLFSINSENLAMTALPDVTTFGAACLLLFFAFGGSESALNISGEMKNPGRSIPRGIFMGIAGILVIYLLIQFVATGVLGAELSLFREAPLAEVAIRLTGPIGGTILIATGVVSMYAVVGGDIMVTSRLPFVASENGFLPKVLSSVHPKYKTPHIAIILYCSIMFLMAISGGFKTLAILSSSAVLIIYLGVVLAMFKSRLKPDLANPPMFKVPGGLFVPILALVVLIWVLSYVPFNEYIAIGIFFMVTTLFYFGFAWWKRSKKPVIEPQLKKKH</sequence>
<dbReference type="InterPro" id="IPR050367">
    <property type="entry name" value="APC_superfamily"/>
</dbReference>
<feature type="transmembrane region" description="Helical" evidence="6">
    <location>
        <begin position="156"/>
        <end position="178"/>
    </location>
</feature>
<comment type="subcellular location">
    <subcellularLocation>
        <location evidence="1">Cell membrane</location>
        <topology evidence="1">Multi-pass membrane protein</topology>
    </subcellularLocation>
</comment>
<keyword evidence="2" id="KW-1003">Cell membrane</keyword>
<dbReference type="EMBL" id="JBEWYP010000006">
    <property type="protein sequence ID" value="MET7029922.1"/>
    <property type="molecule type" value="Genomic_DNA"/>
</dbReference>
<feature type="transmembrane region" description="Helical" evidence="6">
    <location>
        <begin position="267"/>
        <end position="291"/>
    </location>
</feature>
<evidence type="ECO:0000313" key="8">
    <source>
        <dbReference type="Proteomes" id="UP001549773"/>
    </source>
</evidence>
<feature type="transmembrane region" description="Helical" evidence="6">
    <location>
        <begin position="325"/>
        <end position="342"/>
    </location>
</feature>